<keyword evidence="4 7" id="KW-0812">Transmembrane</keyword>
<evidence type="ECO:0000313" key="8">
    <source>
        <dbReference type="EMBL" id="MBN1573097.1"/>
    </source>
</evidence>
<evidence type="ECO:0000256" key="4">
    <source>
        <dbReference type="ARBA" id="ARBA00022692"/>
    </source>
</evidence>
<evidence type="ECO:0000256" key="3">
    <source>
        <dbReference type="ARBA" id="ARBA00022475"/>
    </source>
</evidence>
<dbReference type="PANTHER" id="PTHR11328">
    <property type="entry name" value="MAJOR FACILITATOR SUPERFAMILY DOMAIN-CONTAINING PROTEIN"/>
    <property type="match status" value="1"/>
</dbReference>
<dbReference type="GO" id="GO:0005886">
    <property type="term" value="C:plasma membrane"/>
    <property type="evidence" value="ECO:0007669"/>
    <property type="project" value="UniProtKB-SubCell"/>
</dbReference>
<dbReference type="GO" id="GO:0006814">
    <property type="term" value="P:sodium ion transport"/>
    <property type="evidence" value="ECO:0007669"/>
    <property type="project" value="InterPro"/>
</dbReference>
<feature type="transmembrane region" description="Helical" evidence="7">
    <location>
        <begin position="20"/>
        <end position="37"/>
    </location>
</feature>
<dbReference type="AlphaFoldDB" id="A0A9D8KEQ0"/>
<evidence type="ECO:0000256" key="6">
    <source>
        <dbReference type="ARBA" id="ARBA00023136"/>
    </source>
</evidence>
<dbReference type="InterPro" id="IPR018043">
    <property type="entry name" value="Na/Gal_symport_CS"/>
</dbReference>
<dbReference type="InterPro" id="IPR036259">
    <property type="entry name" value="MFS_trans_sf"/>
</dbReference>
<accession>A0A9D8KEQ0</accession>
<feature type="transmembrane region" description="Helical" evidence="7">
    <location>
        <begin position="82"/>
        <end position="100"/>
    </location>
</feature>
<evidence type="ECO:0000256" key="7">
    <source>
        <dbReference type="SAM" id="Phobius"/>
    </source>
</evidence>
<dbReference type="PROSITE" id="PS00872">
    <property type="entry name" value="NA_GALACTOSIDE_SYMP"/>
    <property type="match status" value="1"/>
</dbReference>
<feature type="transmembrane region" description="Helical" evidence="7">
    <location>
        <begin position="273"/>
        <end position="293"/>
    </location>
</feature>
<dbReference type="Pfam" id="PF13347">
    <property type="entry name" value="MFS_2"/>
    <property type="match status" value="1"/>
</dbReference>
<keyword evidence="6 7" id="KW-0472">Membrane</keyword>
<dbReference type="InterPro" id="IPR039672">
    <property type="entry name" value="MFS_2"/>
</dbReference>
<dbReference type="EMBL" id="JAFGIX010000039">
    <property type="protein sequence ID" value="MBN1573097.1"/>
    <property type="molecule type" value="Genomic_DNA"/>
</dbReference>
<comment type="caution">
    <text evidence="8">The sequence shown here is derived from an EMBL/GenBank/DDBJ whole genome shotgun (WGS) entry which is preliminary data.</text>
</comment>
<gene>
    <name evidence="8" type="ORF">JW984_07875</name>
</gene>
<feature type="transmembrane region" description="Helical" evidence="7">
    <location>
        <begin position="153"/>
        <end position="175"/>
    </location>
</feature>
<dbReference type="InterPro" id="IPR001927">
    <property type="entry name" value="Na/Gal_symport"/>
</dbReference>
<reference evidence="8" key="1">
    <citation type="journal article" date="2021" name="Environ. Microbiol.">
        <title>Genomic characterization of three novel Desulfobacterota classes expand the metabolic and phylogenetic diversity of the phylum.</title>
        <authorList>
            <person name="Murphy C.L."/>
            <person name="Biggerstaff J."/>
            <person name="Eichhorn A."/>
            <person name="Ewing E."/>
            <person name="Shahan R."/>
            <person name="Soriano D."/>
            <person name="Stewart S."/>
            <person name="VanMol K."/>
            <person name="Walker R."/>
            <person name="Walters P."/>
            <person name="Elshahed M.S."/>
            <person name="Youssef N.H."/>
        </authorList>
    </citation>
    <scope>NUCLEOTIDE SEQUENCE</scope>
    <source>
        <strain evidence="8">Zod_Metabat.24</strain>
    </source>
</reference>
<dbReference type="NCBIfam" id="TIGR00792">
    <property type="entry name" value="gph"/>
    <property type="match status" value="1"/>
</dbReference>
<proteinExistence type="predicted"/>
<feature type="transmembrane region" description="Helical" evidence="7">
    <location>
        <begin position="236"/>
        <end position="261"/>
    </location>
</feature>
<keyword evidence="5 7" id="KW-1133">Transmembrane helix</keyword>
<feature type="transmembrane region" description="Helical" evidence="7">
    <location>
        <begin position="300"/>
        <end position="320"/>
    </location>
</feature>
<dbReference type="PANTHER" id="PTHR11328:SF24">
    <property type="entry name" value="MAJOR FACILITATOR SUPERFAMILY (MFS) PROFILE DOMAIN-CONTAINING PROTEIN"/>
    <property type="match status" value="1"/>
</dbReference>
<feature type="transmembrane region" description="Helical" evidence="7">
    <location>
        <begin position="43"/>
        <end position="61"/>
    </location>
</feature>
<feature type="transmembrane region" description="Helical" evidence="7">
    <location>
        <begin position="187"/>
        <end position="209"/>
    </location>
</feature>
<evidence type="ECO:0000256" key="2">
    <source>
        <dbReference type="ARBA" id="ARBA00022448"/>
    </source>
</evidence>
<evidence type="ECO:0000256" key="5">
    <source>
        <dbReference type="ARBA" id="ARBA00022989"/>
    </source>
</evidence>
<dbReference type="CDD" id="cd17332">
    <property type="entry name" value="MFS_MelB_like"/>
    <property type="match status" value="1"/>
</dbReference>
<dbReference type="GO" id="GO:0008643">
    <property type="term" value="P:carbohydrate transport"/>
    <property type="evidence" value="ECO:0007669"/>
    <property type="project" value="InterPro"/>
</dbReference>
<feature type="transmembrane region" description="Helical" evidence="7">
    <location>
        <begin position="326"/>
        <end position="347"/>
    </location>
</feature>
<dbReference type="GO" id="GO:0015293">
    <property type="term" value="F:symporter activity"/>
    <property type="evidence" value="ECO:0007669"/>
    <property type="project" value="InterPro"/>
</dbReference>
<feature type="transmembrane region" description="Helical" evidence="7">
    <location>
        <begin position="412"/>
        <end position="435"/>
    </location>
</feature>
<protein>
    <submittedName>
        <fullName evidence="8">MFS transporter</fullName>
    </submittedName>
</protein>
<evidence type="ECO:0000313" key="9">
    <source>
        <dbReference type="Proteomes" id="UP000809273"/>
    </source>
</evidence>
<organism evidence="8 9">
    <name type="scientific">Candidatus Zymogenus saltonus</name>
    <dbReference type="NCBI Taxonomy" id="2844893"/>
    <lineage>
        <taxon>Bacteria</taxon>
        <taxon>Deltaproteobacteria</taxon>
        <taxon>Candidatus Zymogenia</taxon>
        <taxon>Candidatus Zymogeniales</taxon>
        <taxon>Candidatus Zymogenaceae</taxon>
        <taxon>Candidatus Zymogenus</taxon>
    </lineage>
</organism>
<keyword evidence="3" id="KW-1003">Cell membrane</keyword>
<dbReference type="SUPFAM" id="SSF103473">
    <property type="entry name" value="MFS general substrate transporter"/>
    <property type="match status" value="1"/>
</dbReference>
<comment type="subcellular location">
    <subcellularLocation>
        <location evidence="1">Cell membrane</location>
        <topology evidence="1">Multi-pass membrane protein</topology>
    </subcellularLocation>
</comment>
<dbReference type="Gene3D" id="1.20.1250.20">
    <property type="entry name" value="MFS general substrate transporter like domains"/>
    <property type="match status" value="2"/>
</dbReference>
<feature type="transmembrane region" description="Helical" evidence="7">
    <location>
        <begin position="368"/>
        <end position="392"/>
    </location>
</feature>
<keyword evidence="2" id="KW-0813">Transport</keyword>
<name>A0A9D8KEQ0_9DELT</name>
<reference evidence="8" key="2">
    <citation type="submission" date="2021-01" db="EMBL/GenBank/DDBJ databases">
        <authorList>
            <person name="Hahn C.R."/>
            <person name="Youssef N.H."/>
            <person name="Elshahed M."/>
        </authorList>
    </citation>
    <scope>NUCLEOTIDE SEQUENCE</scope>
    <source>
        <strain evidence="8">Zod_Metabat.24</strain>
    </source>
</reference>
<feature type="transmembrane region" description="Helical" evidence="7">
    <location>
        <begin position="112"/>
        <end position="132"/>
    </location>
</feature>
<sequence length="461" mass="51150">MQNEIKKPLRMKLGYGAGDLSSSIFFTVGTFLLLNFLTDQVGLNAALAGVALMIGKIWDAVTDPAVGYLSDRTRTRWGRRRPWLLFSAIPFGLCFLWMFTDPQIGVENQTGILIWATLSFMLLCTFYTFANVPYNSLLPEITKDFNERTEFMGYRTVFAVMGTFIGAGASVPIISAFEMSYGRRIGFIALGAIFGMVIAVSAITPFFAVKEPPLPDVVEKKNIFKSNLDAFKNRPFMLILIPWFTNSAGVSVILSMMIYYFKYIYQREDLVTYAMIVLLATSVLFVPITLFVSKKLGKRNTYLTGMSIVIVSVLVFSAVAHKYGIVSAYVIMFFAGVGFSTHYIMPWSIVPDTVDYDYANTGVKREGIYYGLWSFVIKVGAALAGLFCGVVLNCSGYIEPVNGVADLVQPQSALLGIRLLIGPGSAAFFLIGNIVHAFYPIDKRAHEEIQKKIEVIESKGK</sequence>
<dbReference type="Proteomes" id="UP000809273">
    <property type="component" value="Unassembled WGS sequence"/>
</dbReference>
<evidence type="ECO:0000256" key="1">
    <source>
        <dbReference type="ARBA" id="ARBA00004651"/>
    </source>
</evidence>